<sequence>MTRYVAFLRAVNVGGRQVKMEILRALFEQAGFKNVKTYIQSGNVIFDAGSSAAALEPKIERLLAQNLGFEVPACIRSVAEIQAVLDNNPYPRVVPDKDLQIYIAFLQTLPGEKAAVVLESMQSDIETYRMNGKEVYVLMKKNVGAPPFSNNYLEKKLGLVATTRNLATVQKVSVC</sequence>
<dbReference type="RefSeq" id="WP_078669056.1">
    <property type="nucleotide sequence ID" value="NZ_FUWZ01000002.1"/>
</dbReference>
<reference evidence="2" key="1">
    <citation type="submission" date="2017-02" db="EMBL/GenBank/DDBJ databases">
        <authorList>
            <person name="Varghese N."/>
            <person name="Submissions S."/>
        </authorList>
    </citation>
    <scope>NUCLEOTIDE SEQUENCE [LARGE SCALE GENOMIC DNA]</scope>
    <source>
        <strain evidence="2">DSM 22224</strain>
    </source>
</reference>
<dbReference type="AlphaFoldDB" id="A0A1T4QPZ1"/>
<dbReference type="SUPFAM" id="SSF160379">
    <property type="entry name" value="SP0830-like"/>
    <property type="match status" value="1"/>
</dbReference>
<dbReference type="Gene3D" id="3.30.70.1280">
    <property type="entry name" value="SP0830-like domains"/>
    <property type="match status" value="1"/>
</dbReference>
<dbReference type="EMBL" id="FUWZ01000002">
    <property type="protein sequence ID" value="SKA05754.1"/>
    <property type="molecule type" value="Genomic_DNA"/>
</dbReference>
<accession>A0A1T4QPZ1</accession>
<proteinExistence type="predicted"/>
<name>A0A1T4QPZ1_9BACT</name>
<protein>
    <submittedName>
        <fullName evidence="1">Uncharacterized conserved protein, DUF1697 family</fullName>
    </submittedName>
</protein>
<organism evidence="1 2">
    <name type="scientific">Chitinophaga eiseniae</name>
    <dbReference type="NCBI Taxonomy" id="634771"/>
    <lineage>
        <taxon>Bacteria</taxon>
        <taxon>Pseudomonadati</taxon>
        <taxon>Bacteroidota</taxon>
        <taxon>Chitinophagia</taxon>
        <taxon>Chitinophagales</taxon>
        <taxon>Chitinophagaceae</taxon>
        <taxon>Chitinophaga</taxon>
    </lineage>
</organism>
<dbReference type="OrthoDB" id="9806494at2"/>
<dbReference type="PIRSF" id="PIRSF008502">
    <property type="entry name" value="UCP008502"/>
    <property type="match status" value="1"/>
</dbReference>
<dbReference type="PANTHER" id="PTHR36439:SF1">
    <property type="entry name" value="DUF1697 DOMAIN-CONTAINING PROTEIN"/>
    <property type="match status" value="1"/>
</dbReference>
<dbReference type="Pfam" id="PF08002">
    <property type="entry name" value="DUF1697"/>
    <property type="match status" value="1"/>
</dbReference>
<evidence type="ECO:0000313" key="2">
    <source>
        <dbReference type="Proteomes" id="UP000190367"/>
    </source>
</evidence>
<keyword evidence="2" id="KW-1185">Reference proteome</keyword>
<evidence type="ECO:0000313" key="1">
    <source>
        <dbReference type="EMBL" id="SKA05754.1"/>
    </source>
</evidence>
<dbReference type="Proteomes" id="UP000190367">
    <property type="component" value="Unassembled WGS sequence"/>
</dbReference>
<dbReference type="STRING" id="634771.SAMN04488128_102510"/>
<dbReference type="PANTHER" id="PTHR36439">
    <property type="entry name" value="BLL4334 PROTEIN"/>
    <property type="match status" value="1"/>
</dbReference>
<gene>
    <name evidence="1" type="ORF">SAMN04488128_102510</name>
</gene>
<dbReference type="InterPro" id="IPR012545">
    <property type="entry name" value="DUF1697"/>
</dbReference>